<keyword evidence="2" id="KW-1185">Reference proteome</keyword>
<gene>
    <name evidence="1" type="ORF">ACAOBT_LOCUS18484</name>
</gene>
<reference evidence="1" key="1">
    <citation type="submission" date="2022-03" db="EMBL/GenBank/DDBJ databases">
        <authorList>
            <person name="Sayadi A."/>
        </authorList>
    </citation>
    <scope>NUCLEOTIDE SEQUENCE</scope>
</reference>
<sequence length="74" mass="8493">MAQYHNLCKFLHILEPCTDPDQLTSTLVNISLASQVAYTFKVGFLYVYNQLHQLLSEIYTCFAKSAWPPSVHGW</sequence>
<evidence type="ECO:0000313" key="1">
    <source>
        <dbReference type="EMBL" id="CAH1988446.1"/>
    </source>
</evidence>
<evidence type="ECO:0000313" key="2">
    <source>
        <dbReference type="Proteomes" id="UP001152888"/>
    </source>
</evidence>
<accession>A0A9P0L5V8</accession>
<organism evidence="1 2">
    <name type="scientific">Acanthoscelides obtectus</name>
    <name type="common">Bean weevil</name>
    <name type="synonym">Bruchus obtectus</name>
    <dbReference type="NCBI Taxonomy" id="200917"/>
    <lineage>
        <taxon>Eukaryota</taxon>
        <taxon>Metazoa</taxon>
        <taxon>Ecdysozoa</taxon>
        <taxon>Arthropoda</taxon>
        <taxon>Hexapoda</taxon>
        <taxon>Insecta</taxon>
        <taxon>Pterygota</taxon>
        <taxon>Neoptera</taxon>
        <taxon>Endopterygota</taxon>
        <taxon>Coleoptera</taxon>
        <taxon>Polyphaga</taxon>
        <taxon>Cucujiformia</taxon>
        <taxon>Chrysomeloidea</taxon>
        <taxon>Chrysomelidae</taxon>
        <taxon>Bruchinae</taxon>
        <taxon>Bruchini</taxon>
        <taxon>Acanthoscelides</taxon>
    </lineage>
</organism>
<protein>
    <submittedName>
        <fullName evidence="1">Uncharacterized protein</fullName>
    </submittedName>
</protein>
<proteinExistence type="predicted"/>
<dbReference type="EMBL" id="CAKOFQ010007044">
    <property type="protein sequence ID" value="CAH1988446.1"/>
    <property type="molecule type" value="Genomic_DNA"/>
</dbReference>
<dbReference type="Proteomes" id="UP001152888">
    <property type="component" value="Unassembled WGS sequence"/>
</dbReference>
<comment type="caution">
    <text evidence="1">The sequence shown here is derived from an EMBL/GenBank/DDBJ whole genome shotgun (WGS) entry which is preliminary data.</text>
</comment>
<name>A0A9P0L5V8_ACAOB</name>
<dbReference type="AlphaFoldDB" id="A0A9P0L5V8"/>